<name>A0AAP0QQT7_9ROSI</name>
<dbReference type="EMBL" id="JBCGBO010000004">
    <property type="protein sequence ID" value="KAK9208495.1"/>
    <property type="molecule type" value="Genomic_DNA"/>
</dbReference>
<proteinExistence type="predicted"/>
<accession>A0AAP0QQT7</accession>
<dbReference type="PANTHER" id="PTHR13110">
    <property type="entry name" value="U6 SNRNA-ASSOCIATED SM-LIKE PROTEIN LSM3"/>
    <property type="match status" value="1"/>
</dbReference>
<protein>
    <submittedName>
        <fullName evidence="1">Uncharacterized protein</fullName>
    </submittedName>
</protein>
<reference evidence="1 2" key="1">
    <citation type="submission" date="2024-05" db="EMBL/GenBank/DDBJ databases">
        <title>Haplotype-resolved chromosome-level genome assembly of Huyou (Citrus changshanensis).</title>
        <authorList>
            <person name="Miao C."/>
            <person name="Chen W."/>
            <person name="Wu Y."/>
            <person name="Wang L."/>
            <person name="Zhao S."/>
            <person name="Grierson D."/>
            <person name="Xu C."/>
            <person name="Chen K."/>
        </authorList>
    </citation>
    <scope>NUCLEOTIDE SEQUENCE [LARGE SCALE GENOMIC DNA]</scope>
    <source>
        <strain evidence="1">01-14</strain>
        <tissue evidence="1">Leaf</tissue>
    </source>
</reference>
<sequence length="72" mass="8300">MASEEESAVKEPLDLIKLSLDERIYVMLRSDSELRAEFRLRNLSLKAEFGRLKAEFGRNKTNSSCEVSAEEY</sequence>
<dbReference type="GO" id="GO:0003723">
    <property type="term" value="F:RNA binding"/>
    <property type="evidence" value="ECO:0007669"/>
    <property type="project" value="InterPro"/>
</dbReference>
<evidence type="ECO:0000313" key="1">
    <source>
        <dbReference type="EMBL" id="KAK9208495.1"/>
    </source>
</evidence>
<dbReference type="Proteomes" id="UP001428341">
    <property type="component" value="Unassembled WGS sequence"/>
</dbReference>
<evidence type="ECO:0000313" key="2">
    <source>
        <dbReference type="Proteomes" id="UP001428341"/>
    </source>
</evidence>
<dbReference type="InterPro" id="IPR040002">
    <property type="entry name" value="Sm-like_LSM3"/>
</dbReference>
<gene>
    <name evidence="1" type="ORF">WN944_000852</name>
</gene>
<keyword evidence="2" id="KW-1185">Reference proteome</keyword>
<dbReference type="AlphaFoldDB" id="A0AAP0QQT7"/>
<organism evidence="1 2">
    <name type="scientific">Citrus x changshan-huyou</name>
    <dbReference type="NCBI Taxonomy" id="2935761"/>
    <lineage>
        <taxon>Eukaryota</taxon>
        <taxon>Viridiplantae</taxon>
        <taxon>Streptophyta</taxon>
        <taxon>Embryophyta</taxon>
        <taxon>Tracheophyta</taxon>
        <taxon>Spermatophyta</taxon>
        <taxon>Magnoliopsida</taxon>
        <taxon>eudicotyledons</taxon>
        <taxon>Gunneridae</taxon>
        <taxon>Pentapetalae</taxon>
        <taxon>rosids</taxon>
        <taxon>malvids</taxon>
        <taxon>Sapindales</taxon>
        <taxon>Rutaceae</taxon>
        <taxon>Aurantioideae</taxon>
        <taxon>Citrus</taxon>
    </lineage>
</organism>
<comment type="caution">
    <text evidence="1">The sequence shown here is derived from an EMBL/GenBank/DDBJ whole genome shotgun (WGS) entry which is preliminary data.</text>
</comment>